<gene>
    <name evidence="1" type="ORF">QE152_g12400</name>
</gene>
<dbReference type="EMBL" id="JASPKY010000112">
    <property type="protein sequence ID" value="KAK9736532.1"/>
    <property type="molecule type" value="Genomic_DNA"/>
</dbReference>
<sequence>MSTELRHPARAIENQSRRTIDTRTYRGAQAETDHHLVIATIRSLELKNQHRKKENRKRWQVELLENQEIRRRWEDESSKVTRDQVMISEEVDEVWQEIRTNITETAEEILDRNTKGCSSKDWFDQEWEEARMQKNLARVEWINTRQQQKRKEYEITSDNGARLCNLATEMDLTIAKLKVNSFS</sequence>
<keyword evidence="2" id="KW-1185">Reference proteome</keyword>
<dbReference type="AlphaFoldDB" id="A0AAW1LPC0"/>
<dbReference type="Proteomes" id="UP001458880">
    <property type="component" value="Unassembled WGS sequence"/>
</dbReference>
<evidence type="ECO:0000313" key="2">
    <source>
        <dbReference type="Proteomes" id="UP001458880"/>
    </source>
</evidence>
<evidence type="ECO:0000313" key="1">
    <source>
        <dbReference type="EMBL" id="KAK9736532.1"/>
    </source>
</evidence>
<organism evidence="1 2">
    <name type="scientific">Popillia japonica</name>
    <name type="common">Japanese beetle</name>
    <dbReference type="NCBI Taxonomy" id="7064"/>
    <lineage>
        <taxon>Eukaryota</taxon>
        <taxon>Metazoa</taxon>
        <taxon>Ecdysozoa</taxon>
        <taxon>Arthropoda</taxon>
        <taxon>Hexapoda</taxon>
        <taxon>Insecta</taxon>
        <taxon>Pterygota</taxon>
        <taxon>Neoptera</taxon>
        <taxon>Endopterygota</taxon>
        <taxon>Coleoptera</taxon>
        <taxon>Polyphaga</taxon>
        <taxon>Scarabaeiformia</taxon>
        <taxon>Scarabaeidae</taxon>
        <taxon>Rutelinae</taxon>
        <taxon>Popillia</taxon>
    </lineage>
</organism>
<accession>A0AAW1LPC0</accession>
<proteinExistence type="predicted"/>
<protein>
    <submittedName>
        <fullName evidence="1">Uncharacterized protein</fullName>
    </submittedName>
</protein>
<name>A0AAW1LPC0_POPJA</name>
<reference evidence="1 2" key="1">
    <citation type="journal article" date="2024" name="BMC Genomics">
        <title>De novo assembly and annotation of Popillia japonica's genome with initial clues to its potential as an invasive pest.</title>
        <authorList>
            <person name="Cucini C."/>
            <person name="Boschi S."/>
            <person name="Funari R."/>
            <person name="Cardaioli E."/>
            <person name="Iannotti N."/>
            <person name="Marturano G."/>
            <person name="Paoli F."/>
            <person name="Bruttini M."/>
            <person name="Carapelli A."/>
            <person name="Frati F."/>
            <person name="Nardi F."/>
        </authorList>
    </citation>
    <scope>NUCLEOTIDE SEQUENCE [LARGE SCALE GENOMIC DNA]</scope>
    <source>
        <strain evidence="1">DMR45628</strain>
    </source>
</reference>
<comment type="caution">
    <text evidence="1">The sequence shown here is derived from an EMBL/GenBank/DDBJ whole genome shotgun (WGS) entry which is preliminary data.</text>
</comment>